<organism evidence="2 3">
    <name type="scientific">Enhygromyxa salina</name>
    <dbReference type="NCBI Taxonomy" id="215803"/>
    <lineage>
        <taxon>Bacteria</taxon>
        <taxon>Pseudomonadati</taxon>
        <taxon>Myxococcota</taxon>
        <taxon>Polyangia</taxon>
        <taxon>Nannocystales</taxon>
        <taxon>Nannocystaceae</taxon>
        <taxon>Enhygromyxa</taxon>
    </lineage>
</organism>
<sequence>MALLVAPACDEGDDGSDEQAASTEGDGDGDGDGDGESGGKHEGDGDTSESETTGELMGCAVHETQAACMAEAGCGAIFGNPVVEDGEGSYCTQSEKTYIGCVFAGDLCPMLPNILCSEDAVWTSSGCVPENVMICESPGEITGACA</sequence>
<comment type="caution">
    <text evidence="2">The sequence shown here is derived from an EMBL/GenBank/DDBJ whole genome shotgun (WGS) entry which is preliminary data.</text>
</comment>
<name>A0A2S9YMJ5_9BACT</name>
<protein>
    <submittedName>
        <fullName evidence="2">Uncharacterized protein</fullName>
    </submittedName>
</protein>
<evidence type="ECO:0000256" key="1">
    <source>
        <dbReference type="SAM" id="MobiDB-lite"/>
    </source>
</evidence>
<evidence type="ECO:0000313" key="2">
    <source>
        <dbReference type="EMBL" id="PRQ06309.1"/>
    </source>
</evidence>
<feature type="compositionally biased region" description="Acidic residues" evidence="1">
    <location>
        <begin position="25"/>
        <end position="35"/>
    </location>
</feature>
<dbReference type="Proteomes" id="UP000238823">
    <property type="component" value="Unassembled WGS sequence"/>
</dbReference>
<feature type="region of interest" description="Disordered" evidence="1">
    <location>
        <begin position="1"/>
        <end position="55"/>
    </location>
</feature>
<dbReference type="AlphaFoldDB" id="A0A2S9YMJ5"/>
<evidence type="ECO:0000313" key="3">
    <source>
        <dbReference type="Proteomes" id="UP000238823"/>
    </source>
</evidence>
<accession>A0A2S9YMJ5</accession>
<dbReference type="RefSeq" id="WP_181233931.1">
    <property type="nucleotide sequence ID" value="NZ_PVNL01000077.1"/>
</dbReference>
<dbReference type="EMBL" id="PVNL01000077">
    <property type="protein sequence ID" value="PRQ06309.1"/>
    <property type="molecule type" value="Genomic_DNA"/>
</dbReference>
<proteinExistence type="predicted"/>
<gene>
    <name evidence="2" type="ORF">ENSA7_39860</name>
</gene>
<reference evidence="2 3" key="1">
    <citation type="submission" date="2018-03" db="EMBL/GenBank/DDBJ databases">
        <title>Draft Genome Sequences of the Obligatory Marine Myxobacteria Enhygromyxa salina SWB007.</title>
        <authorList>
            <person name="Poehlein A."/>
            <person name="Moghaddam J.A."/>
            <person name="Harms H."/>
            <person name="Alanjari M."/>
            <person name="Koenig G.M."/>
            <person name="Daniel R."/>
            <person name="Schaeberle T.F."/>
        </authorList>
    </citation>
    <scope>NUCLEOTIDE SEQUENCE [LARGE SCALE GENOMIC DNA]</scope>
    <source>
        <strain evidence="2 3">SWB007</strain>
    </source>
</reference>